<protein>
    <submittedName>
        <fullName evidence="1">Uncharacterized protein</fullName>
    </submittedName>
</protein>
<dbReference type="AlphaFoldDB" id="G0JSQ7"/>
<gene>
    <name evidence="1" type="ORF">Acife_0391</name>
</gene>
<dbReference type="KEGG" id="afi:Acife_0391"/>
<dbReference type="Proteomes" id="UP000009220">
    <property type="component" value="Chromosome"/>
</dbReference>
<dbReference type="EMBL" id="CP002985">
    <property type="protein sequence ID" value="AEM46614.1"/>
    <property type="molecule type" value="Genomic_DNA"/>
</dbReference>
<accession>G0JSQ7</accession>
<dbReference type="HOGENOM" id="CLU_1383125_0_0_6"/>
<name>G0JSQ7_9PROT</name>
<proteinExistence type="predicted"/>
<sequence length="205" mass="24179">MKFNTGDTVDGDHCTVLTHEFFRCDDSFKEFARYAEQMIIQGQTREISYRTYNAYTNFIHHLYEFLMGCHARDAGNTEITNKKGEERTKIIEGYVMHHAQRIMDQYRDAIKNGTAPSWVNHISCYDVTVPAEFAKDFREFRNKAVGHVAHERASTLSLTEFYHKYHKYLYLLYTDSIHWWGKRSDEFPDLKEITEFSVMLSSENA</sequence>
<reference evidence="1 2" key="1">
    <citation type="journal article" date="2011" name="J. Bacteriol.">
        <title>Draft genome of the psychrotolerant acidophile Acidithiobacillus ferrivorans SS3.</title>
        <authorList>
            <person name="Liljeqvist M."/>
            <person name="Valdes J."/>
            <person name="Holmes D.S."/>
            <person name="Dopson M."/>
        </authorList>
    </citation>
    <scope>NUCLEOTIDE SEQUENCE [LARGE SCALE GENOMIC DNA]</scope>
    <source>
        <strain evidence="1 2">SS3</strain>
    </source>
</reference>
<dbReference type="RefSeq" id="WP_014027885.1">
    <property type="nucleotide sequence ID" value="NC_015942.1"/>
</dbReference>
<evidence type="ECO:0000313" key="2">
    <source>
        <dbReference type="Proteomes" id="UP000009220"/>
    </source>
</evidence>
<evidence type="ECO:0000313" key="1">
    <source>
        <dbReference type="EMBL" id="AEM46614.1"/>
    </source>
</evidence>
<organism evidence="1 2">
    <name type="scientific">Acidithiobacillus ferrivorans SS3</name>
    <dbReference type="NCBI Taxonomy" id="743299"/>
    <lineage>
        <taxon>Bacteria</taxon>
        <taxon>Pseudomonadati</taxon>
        <taxon>Pseudomonadota</taxon>
        <taxon>Acidithiobacillia</taxon>
        <taxon>Acidithiobacillales</taxon>
        <taxon>Acidithiobacillaceae</taxon>
        <taxon>Acidithiobacillus</taxon>
    </lineage>
</organism>
<dbReference type="eggNOG" id="ENOG5033TBG">
    <property type="taxonomic scope" value="Bacteria"/>
</dbReference>